<reference evidence="1" key="1">
    <citation type="submission" date="2022-04" db="EMBL/GenBank/DDBJ databases">
        <title>Chromosome-scale genome assembly of Holotrichia oblita Faldermann.</title>
        <authorList>
            <person name="Rongchong L."/>
        </authorList>
    </citation>
    <scope>NUCLEOTIDE SEQUENCE</scope>
    <source>
        <strain evidence="1">81SQS9</strain>
    </source>
</reference>
<dbReference type="Proteomes" id="UP001056778">
    <property type="component" value="Chromosome 9"/>
</dbReference>
<proteinExistence type="predicted"/>
<name>A0ACB9SJI7_HOLOL</name>
<sequence>MRVKIGYQYEMPKNYIKKTNRCEINENNMKLAIKVVLTGTLSQYKAAQEYQLKRQTLQSRIKILLKKNSKEELLTGWADSGNESEEEVSYTSKYIAREVFISSQELALTISR</sequence>
<gene>
    <name evidence="1" type="ORF">MML48_9g00018769</name>
</gene>
<keyword evidence="2" id="KW-1185">Reference proteome</keyword>
<organism evidence="1 2">
    <name type="scientific">Holotrichia oblita</name>
    <name type="common">Chafer beetle</name>
    <dbReference type="NCBI Taxonomy" id="644536"/>
    <lineage>
        <taxon>Eukaryota</taxon>
        <taxon>Metazoa</taxon>
        <taxon>Ecdysozoa</taxon>
        <taxon>Arthropoda</taxon>
        <taxon>Hexapoda</taxon>
        <taxon>Insecta</taxon>
        <taxon>Pterygota</taxon>
        <taxon>Neoptera</taxon>
        <taxon>Endopterygota</taxon>
        <taxon>Coleoptera</taxon>
        <taxon>Polyphaga</taxon>
        <taxon>Scarabaeiformia</taxon>
        <taxon>Scarabaeidae</taxon>
        <taxon>Melolonthinae</taxon>
        <taxon>Holotrichia</taxon>
    </lineage>
</organism>
<protein>
    <submittedName>
        <fullName evidence="1">Helix-turn-helix psq domain</fullName>
    </submittedName>
</protein>
<dbReference type="EMBL" id="CM043023">
    <property type="protein sequence ID" value="KAI4455503.1"/>
    <property type="molecule type" value="Genomic_DNA"/>
</dbReference>
<evidence type="ECO:0000313" key="2">
    <source>
        <dbReference type="Proteomes" id="UP001056778"/>
    </source>
</evidence>
<comment type="caution">
    <text evidence="1">The sequence shown here is derived from an EMBL/GenBank/DDBJ whole genome shotgun (WGS) entry which is preliminary data.</text>
</comment>
<accession>A0ACB9SJI7</accession>
<evidence type="ECO:0000313" key="1">
    <source>
        <dbReference type="EMBL" id="KAI4455503.1"/>
    </source>
</evidence>